<name>A0A6J5QEM9_9CAUD</name>
<reference evidence="1" key="1">
    <citation type="submission" date="2020-05" db="EMBL/GenBank/DDBJ databases">
        <authorList>
            <person name="Chiriac C."/>
            <person name="Salcher M."/>
            <person name="Ghai R."/>
            <person name="Kavagutti S V."/>
        </authorList>
    </citation>
    <scope>NUCLEOTIDE SEQUENCE</scope>
</reference>
<accession>A0A6J5QEM9</accession>
<evidence type="ECO:0008006" key="2">
    <source>
        <dbReference type="Google" id="ProtNLM"/>
    </source>
</evidence>
<organism evidence="1">
    <name type="scientific">uncultured Caudovirales phage</name>
    <dbReference type="NCBI Taxonomy" id="2100421"/>
    <lineage>
        <taxon>Viruses</taxon>
        <taxon>Duplodnaviria</taxon>
        <taxon>Heunggongvirae</taxon>
        <taxon>Uroviricota</taxon>
        <taxon>Caudoviricetes</taxon>
        <taxon>Peduoviridae</taxon>
        <taxon>Maltschvirus</taxon>
        <taxon>Maltschvirus maltsch</taxon>
    </lineage>
</organism>
<sequence length="433" mass="50524">MANELTIPHNWTPRGYQLPLWKFLEGGGKRAVAVWHRRCGKDLFSLNWCCTSMVERPGVYWHLFPTYNQGRKIAWDGFTKAGRKFIDHFPEQLVEAKNNTEMKLTFKTGGVYQVVGTEDPDRLVGANPVGCIFSEYSLQDPRAWNYIRPILAENGGWAIFIYTARGKNHGHTMLEMAKKNPNWFAEVLTVDDTHAITQEAIDEERASGMPEEMIQQEFYCSFEAPIVGAYYGNQMMKAQEEGRICSVPWEPKLPVHTCWDLGVDDATCIVFYQQYGLEVRIIDYYEQSGEGLPHYIKHLKEKDYVYGRHIAPWDIEVREFTNGKSRKETAKSLGFKFETLKQHSVEDRIDNTRTFMQRCWFDQTKCERLIEGLRNYRKEWDEVRKVHKNKPEHDWSSHPADAFGYLAWGFKDKKKYGEKAPQEKAENDYDIHG</sequence>
<gene>
    <name evidence="1" type="ORF">UFOVP1090_39</name>
</gene>
<dbReference type="InterPro" id="IPR027417">
    <property type="entry name" value="P-loop_NTPase"/>
</dbReference>
<evidence type="ECO:0000313" key="1">
    <source>
        <dbReference type="EMBL" id="CAB4182929.1"/>
    </source>
</evidence>
<proteinExistence type="predicted"/>
<dbReference type="Gene3D" id="3.40.50.300">
    <property type="entry name" value="P-loop containing nucleotide triphosphate hydrolases"/>
    <property type="match status" value="1"/>
</dbReference>
<protein>
    <recommendedName>
        <fullName evidence="2">Terminase</fullName>
    </recommendedName>
</protein>
<dbReference type="Gene3D" id="3.30.420.280">
    <property type="match status" value="1"/>
</dbReference>
<dbReference type="EMBL" id="LR797041">
    <property type="protein sequence ID" value="CAB4182929.1"/>
    <property type="molecule type" value="Genomic_DNA"/>
</dbReference>